<evidence type="ECO:0000256" key="3">
    <source>
        <dbReference type="ARBA" id="ARBA00022729"/>
    </source>
</evidence>
<evidence type="ECO:0000313" key="7">
    <source>
        <dbReference type="Proteomes" id="UP001282474"/>
    </source>
</evidence>
<evidence type="ECO:0000256" key="4">
    <source>
        <dbReference type="SAM" id="SignalP"/>
    </source>
</evidence>
<evidence type="ECO:0000259" key="5">
    <source>
        <dbReference type="Pfam" id="PF13407"/>
    </source>
</evidence>
<proteinExistence type="inferred from homology"/>
<reference evidence="6 7" key="1">
    <citation type="journal article" date="2023" name="Microb. Genom.">
        <title>Mesoterricola silvestris gen. nov., sp. nov., Mesoterricola sediminis sp. nov., Geothrix oryzae sp. nov., Geothrix edaphica sp. nov., Geothrix rubra sp. nov., and Geothrix limicola sp. nov., six novel members of Acidobacteriota isolated from soils.</title>
        <authorList>
            <person name="Weisberg A.J."/>
            <person name="Pearce E."/>
            <person name="Kramer C.G."/>
            <person name="Chang J.H."/>
            <person name="Clarke C.R."/>
        </authorList>
    </citation>
    <scope>NUCLEOTIDE SEQUENCE [LARGE SCALE GENOMIC DNA]</scope>
    <source>
        <strain evidence="6 7">NE20-4-1</strain>
    </source>
</reference>
<keyword evidence="3 4" id="KW-0732">Signal</keyword>
<dbReference type="RefSeq" id="WP_237270300.1">
    <property type="nucleotide sequence ID" value="NZ_JABXWF010000005.1"/>
</dbReference>
<evidence type="ECO:0000313" key="6">
    <source>
        <dbReference type="EMBL" id="MDX3040605.1"/>
    </source>
</evidence>
<feature type="chain" id="PRO_5046354262" evidence="4">
    <location>
        <begin position="30"/>
        <end position="412"/>
    </location>
</feature>
<dbReference type="PROSITE" id="PS51257">
    <property type="entry name" value="PROKAR_LIPOPROTEIN"/>
    <property type="match status" value="1"/>
</dbReference>
<dbReference type="InterPro" id="IPR025997">
    <property type="entry name" value="SBP_2_dom"/>
</dbReference>
<sequence>MKELTLLKRTQLALLAVLAALVLAVAGCAGSNQNGAESGTPKSSQQGLKSLPSDIRAAYTDFDGPTGSSPFANFKPKQSPPWTIGYASSYAGNTWRSGSLNQLQNVLVPAYKKAGLVDKMIVTQSNLNDSTQIQQIRQLVNQGADIILLCCSSAAINPAVTYAQARGVPVVTFSGYTSAEGSVNVYGNYVQGGAAMADFVAKQMGGKGNMLLVTGIPGAASSDSVDRGVKKALKKYPNIKLVGTVAGQWTDQIAKTEVLKFLSTHPQKIDGIVTHSAQEIGVMQAVLESGRKLPPMTIGGEKGAACYWTKHPEWKTRLFNVWPPGSEATGAMSIMVRILQGQGPKVQSITRNLTEYGIDEVRAITPKGCDVNDATWIEPKDWFTEKYLDNFFLRPKAPLGKDIAVPGSGSTG</sequence>
<comment type="caution">
    <text evidence="6">The sequence shown here is derived from an EMBL/GenBank/DDBJ whole genome shotgun (WGS) entry which is preliminary data.</text>
</comment>
<dbReference type="InterPro" id="IPR028082">
    <property type="entry name" value="Peripla_BP_I"/>
</dbReference>
<comment type="similarity">
    <text evidence="2">Belongs to the bacterial solute-binding protein 2 family.</text>
</comment>
<dbReference type="PANTHER" id="PTHR46847">
    <property type="entry name" value="D-ALLOSE-BINDING PERIPLASMIC PROTEIN-RELATED"/>
    <property type="match status" value="1"/>
</dbReference>
<gene>
    <name evidence="6" type="ORF">PV383_25985</name>
</gene>
<feature type="domain" description="Periplasmic binding protein" evidence="5">
    <location>
        <begin position="84"/>
        <end position="342"/>
    </location>
</feature>
<protein>
    <submittedName>
        <fullName evidence="6">Substrate-binding domain-containing protein</fullName>
    </submittedName>
</protein>
<dbReference type="PANTHER" id="PTHR46847:SF3">
    <property type="entry name" value="GALACTOFURANOSE-BINDING PROTEIN YTFQ"/>
    <property type="match status" value="1"/>
</dbReference>
<name>A0ABU4MT98_9ACTN</name>
<comment type="subcellular location">
    <subcellularLocation>
        <location evidence="1">Cell envelope</location>
    </subcellularLocation>
</comment>
<evidence type="ECO:0000256" key="1">
    <source>
        <dbReference type="ARBA" id="ARBA00004196"/>
    </source>
</evidence>
<dbReference type="Pfam" id="PF13407">
    <property type="entry name" value="Peripla_BP_4"/>
    <property type="match status" value="1"/>
</dbReference>
<dbReference type="SUPFAM" id="SSF53822">
    <property type="entry name" value="Periplasmic binding protein-like I"/>
    <property type="match status" value="1"/>
</dbReference>
<dbReference type="Proteomes" id="UP001282474">
    <property type="component" value="Unassembled WGS sequence"/>
</dbReference>
<feature type="signal peptide" evidence="4">
    <location>
        <begin position="1"/>
        <end position="29"/>
    </location>
</feature>
<dbReference type="EMBL" id="JARAWJ010000021">
    <property type="protein sequence ID" value="MDX3040605.1"/>
    <property type="molecule type" value="Genomic_DNA"/>
</dbReference>
<keyword evidence="7" id="KW-1185">Reference proteome</keyword>
<organism evidence="6 7">
    <name type="scientific">Streptomyces caniscabiei</name>
    <dbReference type="NCBI Taxonomy" id="2746961"/>
    <lineage>
        <taxon>Bacteria</taxon>
        <taxon>Bacillati</taxon>
        <taxon>Actinomycetota</taxon>
        <taxon>Actinomycetes</taxon>
        <taxon>Kitasatosporales</taxon>
        <taxon>Streptomycetaceae</taxon>
        <taxon>Streptomyces</taxon>
    </lineage>
</organism>
<evidence type="ECO:0000256" key="2">
    <source>
        <dbReference type="ARBA" id="ARBA00007639"/>
    </source>
</evidence>
<dbReference type="Gene3D" id="3.40.50.2300">
    <property type="match status" value="2"/>
</dbReference>
<accession>A0ABU4MT98</accession>